<keyword evidence="3" id="KW-0238">DNA-binding</keyword>
<evidence type="ECO:0000313" key="7">
    <source>
        <dbReference type="Proteomes" id="UP000446866"/>
    </source>
</evidence>
<reference evidence="6 7" key="1">
    <citation type="submission" date="2018-08" db="EMBL/GenBank/DDBJ databases">
        <title>Murine metabolic-syndrome-specific gut microbial biobank.</title>
        <authorList>
            <person name="Liu C."/>
        </authorList>
    </citation>
    <scope>NUCLEOTIDE SEQUENCE [LARGE SCALE GENOMIC DNA]</scope>
    <source>
        <strain evidence="6 7">28</strain>
    </source>
</reference>
<dbReference type="GO" id="GO:0003700">
    <property type="term" value="F:DNA-binding transcription factor activity"/>
    <property type="evidence" value="ECO:0007669"/>
    <property type="project" value="InterPro"/>
</dbReference>
<dbReference type="CDD" id="cd05466">
    <property type="entry name" value="PBP2_LTTR_substrate"/>
    <property type="match status" value="1"/>
</dbReference>
<keyword evidence="2" id="KW-0805">Transcription regulation</keyword>
<dbReference type="PANTHER" id="PTHR30346">
    <property type="entry name" value="TRANSCRIPTIONAL DUAL REGULATOR HCAR-RELATED"/>
    <property type="match status" value="1"/>
</dbReference>
<evidence type="ECO:0000256" key="2">
    <source>
        <dbReference type="ARBA" id="ARBA00023015"/>
    </source>
</evidence>
<dbReference type="EMBL" id="QXWK01000019">
    <property type="protein sequence ID" value="NBH62088.1"/>
    <property type="molecule type" value="Genomic_DNA"/>
</dbReference>
<dbReference type="GO" id="GO:0032993">
    <property type="term" value="C:protein-DNA complex"/>
    <property type="evidence" value="ECO:0007669"/>
    <property type="project" value="TreeGrafter"/>
</dbReference>
<dbReference type="Pfam" id="PF03466">
    <property type="entry name" value="LysR_substrate"/>
    <property type="match status" value="1"/>
</dbReference>
<sequence length="302" mass="34054">MIRKEASYMIDMQDILCVLKVAEEKSITAAANKLFLTQSAVSQKVTKVEKELGLALFIRTNRSVELTDAGVFFVTKASALNSSWEDFFLSMEQFSSMDKNQCSVGLPALINFTEIPDLLAGFTMACPNYQLTTFPEFEDSKYKNLLNGKLDFCFDRGSVNAPKTPKYITAVPLRNDTLSLLLHKDDPLTKKSLPVRSSDLTGYHMLINAPHNTHDVEKAAQITYSVCHDSASPSMITKPGIFIPLPQSVCTRILAQSPHLRAVAFEDDMPISLSLLYRTDRQNIENHPFYRYVLNYYQTQQE</sequence>
<evidence type="ECO:0000313" key="6">
    <source>
        <dbReference type="EMBL" id="NBH62088.1"/>
    </source>
</evidence>
<dbReference type="Gene3D" id="1.10.10.10">
    <property type="entry name" value="Winged helix-like DNA-binding domain superfamily/Winged helix DNA-binding domain"/>
    <property type="match status" value="1"/>
</dbReference>
<dbReference type="Gene3D" id="3.40.190.290">
    <property type="match status" value="1"/>
</dbReference>
<dbReference type="AlphaFoldDB" id="A0A845QPX2"/>
<dbReference type="PROSITE" id="PS50931">
    <property type="entry name" value="HTH_LYSR"/>
    <property type="match status" value="1"/>
</dbReference>
<comment type="caution">
    <text evidence="6">The sequence shown here is derived from an EMBL/GenBank/DDBJ whole genome shotgun (WGS) entry which is preliminary data.</text>
</comment>
<gene>
    <name evidence="6" type="ORF">D0435_10535</name>
</gene>
<feature type="domain" description="HTH lysR-type" evidence="5">
    <location>
        <begin position="10"/>
        <end position="67"/>
    </location>
</feature>
<protein>
    <submittedName>
        <fullName evidence="6">LysR family transcriptional regulator</fullName>
    </submittedName>
</protein>
<organism evidence="6 7">
    <name type="scientific">Anaerotruncus colihominis</name>
    <dbReference type="NCBI Taxonomy" id="169435"/>
    <lineage>
        <taxon>Bacteria</taxon>
        <taxon>Bacillati</taxon>
        <taxon>Bacillota</taxon>
        <taxon>Clostridia</taxon>
        <taxon>Eubacteriales</taxon>
        <taxon>Oscillospiraceae</taxon>
        <taxon>Anaerotruncus</taxon>
    </lineage>
</organism>
<dbReference type="PRINTS" id="PR00039">
    <property type="entry name" value="HTHLYSR"/>
</dbReference>
<dbReference type="PANTHER" id="PTHR30346:SF28">
    <property type="entry name" value="HTH-TYPE TRANSCRIPTIONAL REGULATOR CYNR"/>
    <property type="match status" value="1"/>
</dbReference>
<evidence type="ECO:0000256" key="3">
    <source>
        <dbReference type="ARBA" id="ARBA00023125"/>
    </source>
</evidence>
<dbReference type="GO" id="GO:0003677">
    <property type="term" value="F:DNA binding"/>
    <property type="evidence" value="ECO:0007669"/>
    <property type="project" value="UniProtKB-KW"/>
</dbReference>
<name>A0A845QPX2_9FIRM</name>
<dbReference type="Proteomes" id="UP000446866">
    <property type="component" value="Unassembled WGS sequence"/>
</dbReference>
<dbReference type="SUPFAM" id="SSF46785">
    <property type="entry name" value="Winged helix' DNA-binding domain"/>
    <property type="match status" value="1"/>
</dbReference>
<evidence type="ECO:0000256" key="4">
    <source>
        <dbReference type="ARBA" id="ARBA00023163"/>
    </source>
</evidence>
<dbReference type="InterPro" id="IPR036390">
    <property type="entry name" value="WH_DNA-bd_sf"/>
</dbReference>
<dbReference type="SUPFAM" id="SSF53850">
    <property type="entry name" value="Periplasmic binding protein-like II"/>
    <property type="match status" value="1"/>
</dbReference>
<keyword evidence="7" id="KW-1185">Reference proteome</keyword>
<dbReference type="FunFam" id="1.10.10.10:FF:000001">
    <property type="entry name" value="LysR family transcriptional regulator"/>
    <property type="match status" value="1"/>
</dbReference>
<dbReference type="InterPro" id="IPR036388">
    <property type="entry name" value="WH-like_DNA-bd_sf"/>
</dbReference>
<proteinExistence type="inferred from homology"/>
<dbReference type="InterPro" id="IPR005119">
    <property type="entry name" value="LysR_subst-bd"/>
</dbReference>
<keyword evidence="4" id="KW-0804">Transcription</keyword>
<evidence type="ECO:0000256" key="1">
    <source>
        <dbReference type="ARBA" id="ARBA00009437"/>
    </source>
</evidence>
<dbReference type="Pfam" id="PF00126">
    <property type="entry name" value="HTH_1"/>
    <property type="match status" value="1"/>
</dbReference>
<dbReference type="InterPro" id="IPR000847">
    <property type="entry name" value="LysR_HTH_N"/>
</dbReference>
<comment type="similarity">
    <text evidence="1">Belongs to the LysR transcriptional regulatory family.</text>
</comment>
<accession>A0A845QPX2</accession>
<evidence type="ECO:0000259" key="5">
    <source>
        <dbReference type="PROSITE" id="PS50931"/>
    </source>
</evidence>